<keyword evidence="3" id="KW-1185">Reference proteome</keyword>
<organism evidence="2 3">
    <name type="scientific">Micractinium conductrix</name>
    <dbReference type="NCBI Taxonomy" id="554055"/>
    <lineage>
        <taxon>Eukaryota</taxon>
        <taxon>Viridiplantae</taxon>
        <taxon>Chlorophyta</taxon>
        <taxon>core chlorophytes</taxon>
        <taxon>Trebouxiophyceae</taxon>
        <taxon>Chlorellales</taxon>
        <taxon>Chlorellaceae</taxon>
        <taxon>Chlorella clade</taxon>
        <taxon>Micractinium</taxon>
    </lineage>
</organism>
<comment type="caution">
    <text evidence="2">The sequence shown here is derived from an EMBL/GenBank/DDBJ whole genome shotgun (WGS) entry which is preliminary data.</text>
</comment>
<evidence type="ECO:0000313" key="2">
    <source>
        <dbReference type="EMBL" id="PSC70564.1"/>
    </source>
</evidence>
<dbReference type="InterPro" id="IPR005069">
    <property type="entry name" value="Nucl-diP-sugar_transferase"/>
</dbReference>
<accession>A0A2P6V903</accession>
<dbReference type="GO" id="GO:0016740">
    <property type="term" value="F:transferase activity"/>
    <property type="evidence" value="ECO:0007669"/>
    <property type="project" value="UniProtKB-KW"/>
</dbReference>
<dbReference type="Pfam" id="PF03407">
    <property type="entry name" value="Nucleotid_trans"/>
    <property type="match status" value="1"/>
</dbReference>
<keyword evidence="2" id="KW-0808">Transferase</keyword>
<feature type="domain" description="Nucleotide-diphospho-sugar transferase" evidence="1">
    <location>
        <begin position="20"/>
        <end position="145"/>
    </location>
</feature>
<evidence type="ECO:0000313" key="3">
    <source>
        <dbReference type="Proteomes" id="UP000239649"/>
    </source>
</evidence>
<dbReference type="AlphaFoldDB" id="A0A2P6V903"/>
<dbReference type="OrthoDB" id="69177at2759"/>
<name>A0A2P6V903_9CHLO</name>
<sequence length="164" mass="18431">MRRPAGQPNAIYSMVRMAGVTNYLLFAWTNTSLADCETFNLPCANIRPLLLEPIDKDVWRDITVAMWSKPVLTLRALRAGYVVLLSDSDVAFTTKPLFELLTQLAVRSHADGAFQEEGTPRLNSGMFLVLPNERGIQGMEIWLNRSSLPWRLAALLATRRIKPS</sequence>
<protein>
    <submittedName>
        <fullName evidence="2">Nucleotide-diphospho-sugar transferase family</fullName>
    </submittedName>
</protein>
<proteinExistence type="predicted"/>
<dbReference type="EMBL" id="LHPF02000019">
    <property type="protein sequence ID" value="PSC70564.1"/>
    <property type="molecule type" value="Genomic_DNA"/>
</dbReference>
<gene>
    <name evidence="2" type="ORF">C2E20_6093</name>
</gene>
<dbReference type="Proteomes" id="UP000239649">
    <property type="component" value="Unassembled WGS sequence"/>
</dbReference>
<evidence type="ECO:0000259" key="1">
    <source>
        <dbReference type="Pfam" id="PF03407"/>
    </source>
</evidence>
<reference evidence="2 3" key="1">
    <citation type="journal article" date="2018" name="Plant J.">
        <title>Genome sequences of Chlorella sorokiniana UTEX 1602 and Micractinium conductrix SAG 241.80: implications to maltose excretion by a green alga.</title>
        <authorList>
            <person name="Arriola M.B."/>
            <person name="Velmurugan N."/>
            <person name="Zhang Y."/>
            <person name="Plunkett M.H."/>
            <person name="Hondzo H."/>
            <person name="Barney B.M."/>
        </authorList>
    </citation>
    <scope>NUCLEOTIDE SEQUENCE [LARGE SCALE GENOMIC DNA]</scope>
    <source>
        <strain evidence="2 3">SAG 241.80</strain>
    </source>
</reference>